<evidence type="ECO:0000256" key="1">
    <source>
        <dbReference type="SAM" id="MobiDB-lite"/>
    </source>
</evidence>
<gene>
    <name evidence="2" type="ORF">F2Q69_00030585</name>
</gene>
<proteinExistence type="predicted"/>
<evidence type="ECO:0000313" key="2">
    <source>
        <dbReference type="EMBL" id="KAF3585362.1"/>
    </source>
</evidence>
<reference evidence="2" key="1">
    <citation type="submission" date="2019-12" db="EMBL/GenBank/DDBJ databases">
        <title>Genome sequencing and annotation of Brassica cretica.</title>
        <authorList>
            <person name="Studholme D.J."/>
            <person name="Sarris P."/>
        </authorList>
    </citation>
    <scope>NUCLEOTIDE SEQUENCE</scope>
    <source>
        <strain evidence="2">PFS-109/04</strain>
        <tissue evidence="2">Leaf</tissue>
    </source>
</reference>
<organism evidence="2 3">
    <name type="scientific">Brassica cretica</name>
    <name type="common">Mustard</name>
    <dbReference type="NCBI Taxonomy" id="69181"/>
    <lineage>
        <taxon>Eukaryota</taxon>
        <taxon>Viridiplantae</taxon>
        <taxon>Streptophyta</taxon>
        <taxon>Embryophyta</taxon>
        <taxon>Tracheophyta</taxon>
        <taxon>Spermatophyta</taxon>
        <taxon>Magnoliopsida</taxon>
        <taxon>eudicotyledons</taxon>
        <taxon>Gunneridae</taxon>
        <taxon>Pentapetalae</taxon>
        <taxon>rosids</taxon>
        <taxon>malvids</taxon>
        <taxon>Brassicales</taxon>
        <taxon>Brassicaceae</taxon>
        <taxon>Brassiceae</taxon>
        <taxon>Brassica</taxon>
    </lineage>
</organism>
<protein>
    <submittedName>
        <fullName evidence="2">Uncharacterized protein</fullName>
    </submittedName>
</protein>
<evidence type="ECO:0000313" key="3">
    <source>
        <dbReference type="Proteomes" id="UP000712600"/>
    </source>
</evidence>
<comment type="caution">
    <text evidence="2">The sequence shown here is derived from an EMBL/GenBank/DDBJ whole genome shotgun (WGS) entry which is preliminary data.</text>
</comment>
<sequence>MTMMELGDSTGKRKMSMESTEMIRDMPEIYICLPEHASSFTQTKLVPEIYTKDENNEIFYGVCEVQEKNEGDFQMKFDGVYYPLNDSISWLTTCMEDMRQDIAKIQTHRAAEANTPTSINRHHSTSIDDDPQHSHSMKCQPDFHTRA</sequence>
<dbReference type="AlphaFoldDB" id="A0A8S9RYZ6"/>
<dbReference type="Proteomes" id="UP000712600">
    <property type="component" value="Unassembled WGS sequence"/>
</dbReference>
<accession>A0A8S9RYZ6</accession>
<name>A0A8S9RYZ6_BRACR</name>
<dbReference type="EMBL" id="QGKX02000088">
    <property type="protein sequence ID" value="KAF3585362.1"/>
    <property type="molecule type" value="Genomic_DNA"/>
</dbReference>
<feature type="region of interest" description="Disordered" evidence="1">
    <location>
        <begin position="109"/>
        <end position="147"/>
    </location>
</feature>